<reference evidence="1 2" key="1">
    <citation type="submission" date="2017-04" db="EMBL/GenBank/DDBJ databases">
        <authorList>
            <person name="Afonso C.L."/>
            <person name="Miller P.J."/>
            <person name="Scott M.A."/>
            <person name="Spackman E."/>
            <person name="Goraichik I."/>
            <person name="Dimitrov K.M."/>
            <person name="Suarez D.L."/>
            <person name="Swayne D.E."/>
        </authorList>
    </citation>
    <scope>NUCLEOTIDE SEQUENCE [LARGE SCALE GENOMIC DNA]</scope>
    <source>
        <strain evidence="1">LMG 28154</strain>
    </source>
</reference>
<evidence type="ECO:0000313" key="2">
    <source>
        <dbReference type="Proteomes" id="UP000198460"/>
    </source>
</evidence>
<dbReference type="Proteomes" id="UP000198460">
    <property type="component" value="Unassembled WGS sequence"/>
</dbReference>
<dbReference type="EMBL" id="FXAN01000112">
    <property type="protein sequence ID" value="SMG02865.1"/>
    <property type="molecule type" value="Genomic_DNA"/>
</dbReference>
<organism evidence="1 2">
    <name type="scientific">Burkholderia singularis</name>
    <dbReference type="NCBI Taxonomy" id="1503053"/>
    <lineage>
        <taxon>Bacteria</taxon>
        <taxon>Pseudomonadati</taxon>
        <taxon>Pseudomonadota</taxon>
        <taxon>Betaproteobacteria</taxon>
        <taxon>Burkholderiales</taxon>
        <taxon>Burkholderiaceae</taxon>
        <taxon>Burkholderia</taxon>
        <taxon>pseudomallei group</taxon>
    </lineage>
</organism>
<name>A0A238HCR9_9BURK</name>
<accession>A0A238HCR9</accession>
<protein>
    <submittedName>
        <fullName evidence="1">Uncharacterized protein</fullName>
    </submittedName>
</protein>
<proteinExistence type="predicted"/>
<evidence type="ECO:0000313" key="1">
    <source>
        <dbReference type="EMBL" id="SMG02865.1"/>
    </source>
</evidence>
<dbReference type="AlphaFoldDB" id="A0A238HCR9"/>
<gene>
    <name evidence="1" type="ORF">BSIN_4574</name>
</gene>
<sequence length="125" mass="13147">MEVTRSGERIAPPRQIGGNMTMKITWTTLTFAALAAAGCTASSWPTYSVTQTRLPDHPHAYRVSCGGLFGKSAICTNVAARVCGDLQVNTIAADAAYRDNGQHDEPLSLTFECVSTPLASSAPGS</sequence>